<dbReference type="AlphaFoldDB" id="E4Y1Q0"/>
<feature type="transmembrane region" description="Helical" evidence="9">
    <location>
        <begin position="290"/>
        <end position="311"/>
    </location>
</feature>
<feature type="transmembrane region" description="Helical" evidence="9">
    <location>
        <begin position="90"/>
        <end position="111"/>
    </location>
</feature>
<feature type="transmembrane region" description="Helical" evidence="9">
    <location>
        <begin position="218"/>
        <end position="241"/>
    </location>
</feature>
<evidence type="ECO:0000313" key="11">
    <source>
        <dbReference type="Proteomes" id="UP000001307"/>
    </source>
</evidence>
<feature type="transmembrane region" description="Helical" evidence="9">
    <location>
        <begin position="253"/>
        <end position="278"/>
    </location>
</feature>
<feature type="binding site" evidence="6">
    <location>
        <position position="69"/>
    </location>
    <ligand>
        <name>Na(+)</name>
        <dbReference type="ChEBI" id="CHEBI:29101"/>
        <label>1</label>
    </ligand>
</feature>
<dbReference type="InParanoid" id="E4Y1Q0"/>
<dbReference type="GO" id="GO:0046872">
    <property type="term" value="F:metal ion binding"/>
    <property type="evidence" value="ECO:0007669"/>
    <property type="project" value="UniProtKB-KW"/>
</dbReference>
<sequence length="313" mass="34827">MDLDIQRTEIQKRDSSEESGSGSSTQITDGITSTEGLLQKKFEECEEVQPRQTWSRKAEFILAVIAFAVGLGNVWRFPYLCYKNGGGAFFVPYLIMCVFGGIPIFFLELSLGQFMKAGGIRAWDLVPLFRGLTEFLGICAEKLVDRELSAILSIRTPVQDFWENRVLKMSSRIEDQGEMRWELVACLAFAWLTCWLSVSKGVKSSGKVAWVTAIYPYLILSALFVRAITLPGAAEGISFYLKPDWSKLLTTQIWIDAGTQIFFSYAIGLGALTALGSYNKFDNNCYRDAILLSIVNSGTSVFAGFAVFAFLGF</sequence>
<evidence type="ECO:0000256" key="1">
    <source>
        <dbReference type="ARBA" id="ARBA00004141"/>
    </source>
</evidence>
<evidence type="ECO:0000313" key="10">
    <source>
        <dbReference type="EMBL" id="CBY15794.1"/>
    </source>
</evidence>
<dbReference type="PRINTS" id="PR00176">
    <property type="entry name" value="NANEUSMPORT"/>
</dbReference>
<dbReference type="Proteomes" id="UP000001307">
    <property type="component" value="Unassembled WGS sequence"/>
</dbReference>
<dbReference type="PANTHER" id="PTHR11616:SF325">
    <property type="entry name" value="TRANSPORTER"/>
    <property type="match status" value="1"/>
</dbReference>
<dbReference type="GO" id="GO:0005332">
    <property type="term" value="F:gamma-aminobutyric acid:sodium:chloride symporter activity"/>
    <property type="evidence" value="ECO:0007669"/>
    <property type="project" value="TreeGrafter"/>
</dbReference>
<dbReference type="PANTHER" id="PTHR11616">
    <property type="entry name" value="SODIUM/CHLORIDE DEPENDENT TRANSPORTER"/>
    <property type="match status" value="1"/>
</dbReference>
<dbReference type="Pfam" id="PF00209">
    <property type="entry name" value="SNF"/>
    <property type="match status" value="2"/>
</dbReference>
<feature type="binding site" evidence="6">
    <location>
        <position position="73"/>
    </location>
    <ligand>
        <name>Na(+)</name>
        <dbReference type="ChEBI" id="CHEBI:29101"/>
        <label>1</label>
    </ligand>
</feature>
<feature type="compositionally biased region" description="Basic and acidic residues" evidence="8">
    <location>
        <begin position="1"/>
        <end position="16"/>
    </location>
</feature>
<dbReference type="InterPro" id="IPR000175">
    <property type="entry name" value="Na/ntran_symport"/>
</dbReference>
<dbReference type="PROSITE" id="PS00610">
    <property type="entry name" value="NA_NEUROTRAN_SYMP_1"/>
    <property type="match status" value="1"/>
</dbReference>
<dbReference type="EMBL" id="FN653670">
    <property type="protein sequence ID" value="CBY15794.1"/>
    <property type="molecule type" value="Genomic_DNA"/>
</dbReference>
<evidence type="ECO:0000256" key="3">
    <source>
        <dbReference type="ARBA" id="ARBA00022692"/>
    </source>
</evidence>
<evidence type="ECO:0000256" key="4">
    <source>
        <dbReference type="ARBA" id="ARBA00022989"/>
    </source>
</evidence>
<gene>
    <name evidence="10" type="ORF">GSOID_T00014111001</name>
</gene>
<dbReference type="InterPro" id="IPR037272">
    <property type="entry name" value="SNS_sf"/>
</dbReference>
<evidence type="ECO:0000256" key="6">
    <source>
        <dbReference type="PIRSR" id="PIRSR600175-1"/>
    </source>
</evidence>
<feature type="transmembrane region" description="Helical" evidence="9">
    <location>
        <begin position="60"/>
        <end position="78"/>
    </location>
</feature>
<evidence type="ECO:0000256" key="2">
    <source>
        <dbReference type="ARBA" id="ARBA00022448"/>
    </source>
</evidence>
<evidence type="ECO:0000256" key="8">
    <source>
        <dbReference type="SAM" id="MobiDB-lite"/>
    </source>
</evidence>
<protein>
    <recommendedName>
        <fullName evidence="7">Transporter</fullName>
    </recommendedName>
</protein>
<feature type="binding site" evidence="6">
    <location>
        <position position="264"/>
    </location>
    <ligand>
        <name>Na(+)</name>
        <dbReference type="ChEBI" id="CHEBI:29101"/>
        <label>1</label>
    </ligand>
</feature>
<feature type="non-terminal residue" evidence="10">
    <location>
        <position position="313"/>
    </location>
</feature>
<name>E4Y1Q0_OIKDI</name>
<reference evidence="10" key="1">
    <citation type="journal article" date="2010" name="Science">
        <title>Plasticity of animal genome architecture unmasked by rapid evolution of a pelagic tunicate.</title>
        <authorList>
            <person name="Denoeud F."/>
            <person name="Henriet S."/>
            <person name="Mungpakdee S."/>
            <person name="Aury J.M."/>
            <person name="Da Silva C."/>
            <person name="Brinkmann H."/>
            <person name="Mikhaleva J."/>
            <person name="Olsen L.C."/>
            <person name="Jubin C."/>
            <person name="Canestro C."/>
            <person name="Bouquet J.M."/>
            <person name="Danks G."/>
            <person name="Poulain J."/>
            <person name="Campsteijn C."/>
            <person name="Adamski M."/>
            <person name="Cross I."/>
            <person name="Yadetie F."/>
            <person name="Muffato M."/>
            <person name="Louis A."/>
            <person name="Butcher S."/>
            <person name="Tsagkogeorga G."/>
            <person name="Konrad A."/>
            <person name="Singh S."/>
            <person name="Jensen M.F."/>
            <person name="Cong E.H."/>
            <person name="Eikeseth-Otteraa H."/>
            <person name="Noel B."/>
            <person name="Anthouard V."/>
            <person name="Porcel B.M."/>
            <person name="Kachouri-Lafond R."/>
            <person name="Nishino A."/>
            <person name="Ugolini M."/>
            <person name="Chourrout P."/>
            <person name="Nishida H."/>
            <person name="Aasland R."/>
            <person name="Huzurbazar S."/>
            <person name="Westhof E."/>
            <person name="Delsuc F."/>
            <person name="Lehrach H."/>
            <person name="Reinhardt R."/>
            <person name="Weissenbach J."/>
            <person name="Roy S.W."/>
            <person name="Artiguenave F."/>
            <person name="Postlethwait J.H."/>
            <person name="Manak J.R."/>
            <person name="Thompson E.M."/>
            <person name="Jaillon O."/>
            <person name="Du Pasquier L."/>
            <person name="Boudinot P."/>
            <person name="Liberles D.A."/>
            <person name="Volff J.N."/>
            <person name="Philippe H."/>
            <person name="Lenhard B."/>
            <person name="Roest Crollius H."/>
            <person name="Wincker P."/>
            <person name="Chourrout D."/>
        </authorList>
    </citation>
    <scope>NUCLEOTIDE SEQUENCE [LARGE SCALE GENOMIC DNA]</scope>
</reference>
<proteinExistence type="inferred from homology"/>
<comment type="subcellular location">
    <subcellularLocation>
        <location evidence="1">Membrane</location>
        <topology evidence="1">Multi-pass membrane protein</topology>
    </subcellularLocation>
</comment>
<dbReference type="OrthoDB" id="6581954at2759"/>
<keyword evidence="7" id="KW-0769">Symport</keyword>
<evidence type="ECO:0000256" key="7">
    <source>
        <dbReference type="RuleBase" id="RU003732"/>
    </source>
</evidence>
<keyword evidence="2 7" id="KW-0813">Transport</keyword>
<keyword evidence="3 7" id="KW-0812">Transmembrane</keyword>
<keyword evidence="6" id="KW-0915">Sodium</keyword>
<feature type="binding site" evidence="6">
    <location>
        <position position="68"/>
    </location>
    <ligand>
        <name>Na(+)</name>
        <dbReference type="ChEBI" id="CHEBI:29101"/>
        <label>1</label>
    </ligand>
</feature>
<evidence type="ECO:0000256" key="5">
    <source>
        <dbReference type="ARBA" id="ARBA00023136"/>
    </source>
</evidence>
<feature type="region of interest" description="Disordered" evidence="8">
    <location>
        <begin position="1"/>
        <end position="29"/>
    </location>
</feature>
<keyword evidence="6" id="KW-0479">Metal-binding</keyword>
<keyword evidence="5 9" id="KW-0472">Membrane</keyword>
<keyword evidence="4 9" id="KW-1133">Transmembrane helix</keyword>
<dbReference type="GO" id="GO:0005886">
    <property type="term" value="C:plasma membrane"/>
    <property type="evidence" value="ECO:0007669"/>
    <property type="project" value="TreeGrafter"/>
</dbReference>
<dbReference type="SUPFAM" id="SSF161070">
    <property type="entry name" value="SNF-like"/>
    <property type="match status" value="1"/>
</dbReference>
<organism evidence="10">
    <name type="scientific">Oikopleura dioica</name>
    <name type="common">Tunicate</name>
    <dbReference type="NCBI Taxonomy" id="34765"/>
    <lineage>
        <taxon>Eukaryota</taxon>
        <taxon>Metazoa</taxon>
        <taxon>Chordata</taxon>
        <taxon>Tunicata</taxon>
        <taxon>Appendicularia</taxon>
        <taxon>Copelata</taxon>
        <taxon>Oikopleuridae</taxon>
        <taxon>Oikopleura</taxon>
    </lineage>
</organism>
<evidence type="ECO:0000256" key="9">
    <source>
        <dbReference type="SAM" id="Phobius"/>
    </source>
</evidence>
<dbReference type="PROSITE" id="PS50267">
    <property type="entry name" value="NA_NEUROTRAN_SYMP_3"/>
    <property type="match status" value="1"/>
</dbReference>
<accession>E4Y1Q0</accession>
<feature type="binding site" evidence="6">
    <location>
        <position position="296"/>
    </location>
    <ligand>
        <name>Na(+)</name>
        <dbReference type="ChEBI" id="CHEBI:29101"/>
        <label>1</label>
    </ligand>
</feature>
<keyword evidence="11" id="KW-1185">Reference proteome</keyword>
<comment type="similarity">
    <text evidence="7">Belongs to the sodium:neurotransmitter symporter (SNF) (TC 2.A.22) family.</text>
</comment>